<evidence type="ECO:0000256" key="5">
    <source>
        <dbReference type="SAM" id="Phobius"/>
    </source>
</evidence>
<protein>
    <recommendedName>
        <fullName evidence="6">Methylamine utilisation protein MauE domain-containing protein</fullName>
    </recommendedName>
</protein>
<keyword evidence="2 5" id="KW-0812">Transmembrane</keyword>
<sequence>MATDRTFSGHIFLQLSSSLLIMLWVYAALSKLLDFTHFQQQLHKQVLPAAWLPWVAWLLPLGELLMAGLLGFARTRVPGLYASLAALIVFTVYIGLALGHVFRRVPCSCGGILEHMSWPVHLIFNLFFLALTACSIILKREVPRCITDYPPTCCATKGNTKRIRGQPKTRDPE</sequence>
<comment type="subcellular location">
    <subcellularLocation>
        <location evidence="1">Membrane</location>
        <topology evidence="1">Multi-pass membrane protein</topology>
    </subcellularLocation>
</comment>
<evidence type="ECO:0000256" key="3">
    <source>
        <dbReference type="ARBA" id="ARBA00022989"/>
    </source>
</evidence>
<dbReference type="AlphaFoldDB" id="A0A7L5DYV0"/>
<keyword evidence="8" id="KW-1185">Reference proteome</keyword>
<accession>A0A7L5DYV0</accession>
<organism evidence="7 8">
    <name type="scientific">Mucilaginibacter robiniae</name>
    <dbReference type="NCBI Taxonomy" id="2728022"/>
    <lineage>
        <taxon>Bacteria</taxon>
        <taxon>Pseudomonadati</taxon>
        <taxon>Bacteroidota</taxon>
        <taxon>Sphingobacteriia</taxon>
        <taxon>Sphingobacteriales</taxon>
        <taxon>Sphingobacteriaceae</taxon>
        <taxon>Mucilaginibacter</taxon>
    </lineage>
</organism>
<evidence type="ECO:0000259" key="6">
    <source>
        <dbReference type="Pfam" id="PF07291"/>
    </source>
</evidence>
<feature type="transmembrane region" description="Helical" evidence="5">
    <location>
        <begin position="12"/>
        <end position="29"/>
    </location>
</feature>
<dbReference type="UniPathway" id="UPA00895"/>
<evidence type="ECO:0000256" key="4">
    <source>
        <dbReference type="ARBA" id="ARBA00023136"/>
    </source>
</evidence>
<keyword evidence="3 5" id="KW-1133">Transmembrane helix</keyword>
<proteinExistence type="predicted"/>
<gene>
    <name evidence="7" type="ORF">HH214_08820</name>
</gene>
<evidence type="ECO:0000313" key="7">
    <source>
        <dbReference type="EMBL" id="QJD95971.1"/>
    </source>
</evidence>
<feature type="domain" description="Methylamine utilisation protein MauE" evidence="6">
    <location>
        <begin position="11"/>
        <end position="136"/>
    </location>
</feature>
<feature type="transmembrane region" description="Helical" evidence="5">
    <location>
        <begin position="79"/>
        <end position="98"/>
    </location>
</feature>
<dbReference type="InterPro" id="IPR009908">
    <property type="entry name" value="Methylamine_util_MauE"/>
</dbReference>
<dbReference type="GO" id="GO:0016020">
    <property type="term" value="C:membrane"/>
    <property type="evidence" value="ECO:0007669"/>
    <property type="project" value="UniProtKB-SubCell"/>
</dbReference>
<evidence type="ECO:0000256" key="2">
    <source>
        <dbReference type="ARBA" id="ARBA00022692"/>
    </source>
</evidence>
<feature type="transmembrane region" description="Helical" evidence="5">
    <location>
        <begin position="118"/>
        <end position="138"/>
    </location>
</feature>
<reference evidence="7 8" key="1">
    <citation type="submission" date="2020-04" db="EMBL/GenBank/DDBJ databases">
        <title>Genome sequencing of novel species.</title>
        <authorList>
            <person name="Heo J."/>
            <person name="Kim S.-J."/>
            <person name="Kim J.-S."/>
            <person name="Hong S.-B."/>
            <person name="Kwon S.-W."/>
        </authorList>
    </citation>
    <scope>NUCLEOTIDE SEQUENCE [LARGE SCALE GENOMIC DNA]</scope>
    <source>
        <strain evidence="7 8">F39-2</strain>
    </source>
</reference>
<dbReference type="Pfam" id="PF07291">
    <property type="entry name" value="MauE"/>
    <property type="match status" value="1"/>
</dbReference>
<name>A0A7L5DYV0_9SPHI</name>
<dbReference type="Proteomes" id="UP000503278">
    <property type="component" value="Chromosome"/>
</dbReference>
<dbReference type="RefSeq" id="WP_169606977.1">
    <property type="nucleotide sequence ID" value="NZ_CP051682.1"/>
</dbReference>
<dbReference type="GO" id="GO:0030416">
    <property type="term" value="P:methylamine metabolic process"/>
    <property type="evidence" value="ECO:0007669"/>
    <property type="project" value="InterPro"/>
</dbReference>
<keyword evidence="4 5" id="KW-0472">Membrane</keyword>
<feature type="transmembrane region" description="Helical" evidence="5">
    <location>
        <begin position="49"/>
        <end position="72"/>
    </location>
</feature>
<evidence type="ECO:0000256" key="1">
    <source>
        <dbReference type="ARBA" id="ARBA00004141"/>
    </source>
</evidence>
<dbReference type="KEGG" id="mrob:HH214_08820"/>
<dbReference type="EMBL" id="CP051682">
    <property type="protein sequence ID" value="QJD95971.1"/>
    <property type="molecule type" value="Genomic_DNA"/>
</dbReference>
<evidence type="ECO:0000313" key="8">
    <source>
        <dbReference type="Proteomes" id="UP000503278"/>
    </source>
</evidence>